<dbReference type="EMBL" id="BAAABX010000057">
    <property type="protein sequence ID" value="GAA0426179.1"/>
    <property type="molecule type" value="Genomic_DNA"/>
</dbReference>
<comment type="caution">
    <text evidence="2">The sequence shown here is derived from an EMBL/GenBank/DDBJ whole genome shotgun (WGS) entry which is preliminary data.</text>
</comment>
<protein>
    <submittedName>
        <fullName evidence="2">Uncharacterized protein</fullName>
    </submittedName>
</protein>
<evidence type="ECO:0000256" key="1">
    <source>
        <dbReference type="SAM" id="MobiDB-lite"/>
    </source>
</evidence>
<feature type="compositionally biased region" description="Gly residues" evidence="1">
    <location>
        <begin position="65"/>
        <end position="77"/>
    </location>
</feature>
<keyword evidence="3" id="KW-1185">Reference proteome</keyword>
<organism evidence="2 3">
    <name type="scientific">Streptomyces luteireticuli</name>
    <dbReference type="NCBI Taxonomy" id="173858"/>
    <lineage>
        <taxon>Bacteria</taxon>
        <taxon>Bacillati</taxon>
        <taxon>Actinomycetota</taxon>
        <taxon>Actinomycetes</taxon>
        <taxon>Kitasatosporales</taxon>
        <taxon>Streptomycetaceae</taxon>
        <taxon>Streptomyces</taxon>
    </lineage>
</organism>
<name>A0ABP3ITY3_9ACTN</name>
<accession>A0ABP3ITY3</accession>
<sequence length="168" mass="16284">MLDGVAAPALELDLELPLPAVLVDTFADLEAQPSALPVLVERAELRGVVVDGVVAEGAPLVDGQGTEGAPGSAGVGEAGDEVGEDGGGDEVAAVEAGEQFGAFVDLGQGDGPGGADGPRQGVGGRGDGGAHTVSQVCVPVLVPVLVPVPRCSAPAACCSTRTPGGNSR</sequence>
<feature type="compositionally biased region" description="Gly residues" evidence="1">
    <location>
        <begin position="108"/>
        <end position="129"/>
    </location>
</feature>
<feature type="region of interest" description="Disordered" evidence="1">
    <location>
        <begin position="61"/>
        <end position="86"/>
    </location>
</feature>
<gene>
    <name evidence="2" type="ORF">GCM10010357_54660</name>
</gene>
<dbReference type="Proteomes" id="UP001500879">
    <property type="component" value="Unassembled WGS sequence"/>
</dbReference>
<proteinExistence type="predicted"/>
<evidence type="ECO:0000313" key="3">
    <source>
        <dbReference type="Proteomes" id="UP001500879"/>
    </source>
</evidence>
<reference evidence="3" key="1">
    <citation type="journal article" date="2019" name="Int. J. Syst. Evol. Microbiol.">
        <title>The Global Catalogue of Microorganisms (GCM) 10K type strain sequencing project: providing services to taxonomists for standard genome sequencing and annotation.</title>
        <authorList>
            <consortium name="The Broad Institute Genomics Platform"/>
            <consortium name="The Broad Institute Genome Sequencing Center for Infectious Disease"/>
            <person name="Wu L."/>
            <person name="Ma J."/>
        </authorList>
    </citation>
    <scope>NUCLEOTIDE SEQUENCE [LARGE SCALE GENOMIC DNA]</scope>
    <source>
        <strain evidence="3">JCM 4788</strain>
    </source>
</reference>
<feature type="region of interest" description="Disordered" evidence="1">
    <location>
        <begin position="107"/>
        <end position="129"/>
    </location>
</feature>
<evidence type="ECO:0000313" key="2">
    <source>
        <dbReference type="EMBL" id="GAA0426179.1"/>
    </source>
</evidence>